<dbReference type="InterPro" id="IPR043133">
    <property type="entry name" value="GTP-CH-I_C/QueF"/>
</dbReference>
<keyword evidence="13" id="KW-1185">Reference proteome</keyword>
<evidence type="ECO:0000256" key="7">
    <source>
        <dbReference type="ARBA" id="ARBA00023007"/>
    </source>
</evidence>
<keyword evidence="5" id="KW-0547">Nucleotide-binding</keyword>
<evidence type="ECO:0000256" key="5">
    <source>
        <dbReference type="ARBA" id="ARBA00022741"/>
    </source>
</evidence>
<reference evidence="12 13" key="1">
    <citation type="journal article" date="2023" name="Sci. Data">
        <title>Genome assembly of the Korean intertidal mud-creeper Batillaria attramentaria.</title>
        <authorList>
            <person name="Patra A.K."/>
            <person name="Ho P.T."/>
            <person name="Jun S."/>
            <person name="Lee S.J."/>
            <person name="Kim Y."/>
            <person name="Won Y.J."/>
        </authorList>
    </citation>
    <scope>NUCLEOTIDE SEQUENCE [LARGE SCALE GENOMIC DNA]</scope>
    <source>
        <strain evidence="12">Wonlab-2016</strain>
    </source>
</reference>
<organism evidence="12 13">
    <name type="scientific">Batillaria attramentaria</name>
    <dbReference type="NCBI Taxonomy" id="370345"/>
    <lineage>
        <taxon>Eukaryota</taxon>
        <taxon>Metazoa</taxon>
        <taxon>Spiralia</taxon>
        <taxon>Lophotrochozoa</taxon>
        <taxon>Mollusca</taxon>
        <taxon>Gastropoda</taxon>
        <taxon>Caenogastropoda</taxon>
        <taxon>Sorbeoconcha</taxon>
        <taxon>Cerithioidea</taxon>
        <taxon>Batillariidae</taxon>
        <taxon>Batillaria</taxon>
    </lineage>
</organism>
<dbReference type="Gene3D" id="3.30.1130.10">
    <property type="match status" value="2"/>
</dbReference>
<evidence type="ECO:0000256" key="2">
    <source>
        <dbReference type="ARBA" id="ARBA00008085"/>
    </source>
</evidence>
<keyword evidence="8" id="KW-0342">GTP-binding</keyword>
<proteinExistence type="inferred from homology"/>
<dbReference type="FunFam" id="1.10.286.10:FF:000003">
    <property type="entry name" value="GTP cyclohydrolase 1"/>
    <property type="match status" value="1"/>
</dbReference>
<keyword evidence="7" id="KW-0783">Tetrahydrobiopterin biosynthesis</keyword>
<gene>
    <name evidence="12" type="ORF">BaRGS_00025241</name>
</gene>
<dbReference type="GO" id="GO:0006729">
    <property type="term" value="P:tetrahydrobiopterin biosynthetic process"/>
    <property type="evidence" value="ECO:0007669"/>
    <property type="project" value="UniProtKB-KW"/>
</dbReference>
<keyword evidence="6" id="KW-0378">Hydrolase</keyword>
<dbReference type="AlphaFoldDB" id="A0ABD0K905"/>
<accession>A0ABD0K905</accession>
<dbReference type="HAMAP" id="MF_00223">
    <property type="entry name" value="FolE"/>
    <property type="match status" value="1"/>
</dbReference>
<evidence type="ECO:0000259" key="11">
    <source>
        <dbReference type="Pfam" id="PF01227"/>
    </source>
</evidence>
<evidence type="ECO:0000256" key="9">
    <source>
        <dbReference type="ARBA" id="ARBA00030854"/>
    </source>
</evidence>
<evidence type="ECO:0000256" key="4">
    <source>
        <dbReference type="ARBA" id="ARBA00017272"/>
    </source>
</evidence>
<feature type="domain" description="GTP cyclohydrolase I" evidence="11">
    <location>
        <begin position="86"/>
        <end position="188"/>
    </location>
</feature>
<dbReference type="PANTHER" id="PTHR11109:SF7">
    <property type="entry name" value="GTP CYCLOHYDROLASE 1"/>
    <property type="match status" value="1"/>
</dbReference>
<evidence type="ECO:0000256" key="8">
    <source>
        <dbReference type="ARBA" id="ARBA00023134"/>
    </source>
</evidence>
<evidence type="ECO:0000256" key="6">
    <source>
        <dbReference type="ARBA" id="ARBA00022801"/>
    </source>
</evidence>
<sequence>MSGAADNTKNANGEVQAPRLPDPDMELEEKLRRLTMVKHPSLGQGPEASSLDRPSAKYVLQDGIVKEKDQAKRKPDSEAALTADMAKHYKAILQDLGEDTQRQGLLKTPERAAKALMFFTKGYQERIQDVLNDAVFDEDHDEMVIVKDIEMFSLCEHHLVPFMGKVSIGYLPNNRILGLSKLARIVECKNEAVQPSGVGVVIEASHMCMVMRGVQKLNSKTVTSTMLGVFRDDPKTREEFLTLIRTTSS</sequence>
<dbReference type="EMBL" id="JACVVK020000225">
    <property type="protein sequence ID" value="KAK7483567.1"/>
    <property type="molecule type" value="Genomic_DNA"/>
</dbReference>
<comment type="similarity">
    <text evidence="2">Belongs to the GTP cyclohydrolase I family.</text>
</comment>
<dbReference type="SUPFAM" id="SSF55620">
    <property type="entry name" value="Tetrahydrobiopterin biosynthesis enzymes-like"/>
    <property type="match status" value="1"/>
</dbReference>
<dbReference type="CDD" id="cd00642">
    <property type="entry name" value="GTP_cyclohydro1"/>
    <property type="match status" value="1"/>
</dbReference>
<dbReference type="Pfam" id="PF01227">
    <property type="entry name" value="GTP_cyclohydroI"/>
    <property type="match status" value="1"/>
</dbReference>
<comment type="caution">
    <text evidence="12">The sequence shown here is derived from an EMBL/GenBank/DDBJ whole genome shotgun (WGS) entry which is preliminary data.</text>
</comment>
<feature type="compositionally biased region" description="Polar residues" evidence="10">
    <location>
        <begin position="1"/>
        <end position="13"/>
    </location>
</feature>
<evidence type="ECO:0000256" key="3">
    <source>
        <dbReference type="ARBA" id="ARBA00012715"/>
    </source>
</evidence>
<dbReference type="InterPro" id="IPR020602">
    <property type="entry name" value="GTP_CycHdrlase_I_dom"/>
</dbReference>
<dbReference type="EC" id="3.5.4.16" evidence="3"/>
<dbReference type="PANTHER" id="PTHR11109">
    <property type="entry name" value="GTP CYCLOHYDROLASE I"/>
    <property type="match status" value="1"/>
</dbReference>
<dbReference type="GO" id="GO:0003934">
    <property type="term" value="F:GTP cyclohydrolase I activity"/>
    <property type="evidence" value="ECO:0007669"/>
    <property type="project" value="UniProtKB-EC"/>
</dbReference>
<dbReference type="InterPro" id="IPR018234">
    <property type="entry name" value="GTP_CycHdrlase_I_CS"/>
</dbReference>
<evidence type="ECO:0000313" key="13">
    <source>
        <dbReference type="Proteomes" id="UP001519460"/>
    </source>
</evidence>
<evidence type="ECO:0000313" key="12">
    <source>
        <dbReference type="EMBL" id="KAK7483567.1"/>
    </source>
</evidence>
<dbReference type="Gene3D" id="1.10.286.10">
    <property type="match status" value="1"/>
</dbReference>
<dbReference type="InterPro" id="IPR043134">
    <property type="entry name" value="GTP-CH-I_N"/>
</dbReference>
<dbReference type="GO" id="GO:0005525">
    <property type="term" value="F:GTP binding"/>
    <property type="evidence" value="ECO:0007669"/>
    <property type="project" value="UniProtKB-KW"/>
</dbReference>
<name>A0ABD0K905_9CAEN</name>
<evidence type="ECO:0000256" key="1">
    <source>
        <dbReference type="ARBA" id="ARBA00005080"/>
    </source>
</evidence>
<dbReference type="PROSITE" id="PS00859">
    <property type="entry name" value="GTP_CYCLOHYDROL_1_1"/>
    <property type="match status" value="1"/>
</dbReference>
<feature type="region of interest" description="Disordered" evidence="10">
    <location>
        <begin position="1"/>
        <end position="27"/>
    </location>
</feature>
<dbReference type="Proteomes" id="UP001519460">
    <property type="component" value="Unassembled WGS sequence"/>
</dbReference>
<protein>
    <recommendedName>
        <fullName evidence="4">GTP cyclohydrolase 1</fullName>
        <ecNumber evidence="3">3.5.4.16</ecNumber>
    </recommendedName>
    <alternativeName>
        <fullName evidence="9">GTP cyclohydrolase I</fullName>
    </alternativeName>
</protein>
<comment type="pathway">
    <text evidence="1">Cofactor biosynthesis; 7,8-dihydroneopterin triphosphate biosynthesis; 7,8-dihydroneopterin triphosphate from GTP: step 1/1.</text>
</comment>
<evidence type="ECO:0000256" key="10">
    <source>
        <dbReference type="SAM" id="MobiDB-lite"/>
    </source>
</evidence>
<dbReference type="InterPro" id="IPR001474">
    <property type="entry name" value="GTP_CycHdrlase_I"/>
</dbReference>